<dbReference type="PANTHER" id="PTHR24250:SF66">
    <property type="entry name" value="CHYMOTRYPSIN-LIKE PROTEASE CTRL-1"/>
    <property type="match status" value="1"/>
</dbReference>
<comment type="subcellular location">
    <subcellularLocation>
        <location evidence="1">Secreted</location>
        <location evidence="1">Extracellular space</location>
    </subcellularLocation>
</comment>
<evidence type="ECO:0000256" key="9">
    <source>
        <dbReference type="SAM" id="SignalP"/>
    </source>
</evidence>
<dbReference type="InterPro" id="IPR001254">
    <property type="entry name" value="Trypsin_dom"/>
</dbReference>
<dbReference type="GO" id="GO:0007586">
    <property type="term" value="P:digestion"/>
    <property type="evidence" value="ECO:0007669"/>
    <property type="project" value="UniProtKB-KW"/>
</dbReference>
<reference evidence="12" key="1">
    <citation type="submission" date="2025-08" db="UniProtKB">
        <authorList>
            <consortium name="RefSeq"/>
        </authorList>
    </citation>
    <scope>IDENTIFICATION</scope>
    <source>
        <strain evidence="12">Wakin</strain>
        <tissue evidence="12">Muscle</tissue>
    </source>
</reference>
<sequence>MTFTIFSITCLALVASALGCGVPAIKPQTIGSRIVNGQNAISGSWPWQVSLQLPSRFHICGGSLINENWVLTSAQCAVVADYHSVILGEHNRVSNAERIQVKPVSKVITHPLYDMETFDNDIALLKLSSPVTFTPRISPVCLAESNASIVPGTRCFTTGWGKTGTTSNPMILQQTSIPIISPAVCRQLWDPSTITDAMICAGASGSSSCQGDAGGPLVCESSGVWTLVGSVSWGRSTCDPRFPAVYTNISKLHSWINETISSN</sequence>
<dbReference type="PANTHER" id="PTHR24250">
    <property type="entry name" value="CHYMOTRYPSIN-RELATED"/>
    <property type="match status" value="1"/>
</dbReference>
<dbReference type="AlphaFoldDB" id="A0A6P6QWH7"/>
<keyword evidence="9" id="KW-0732">Signal</keyword>
<feature type="domain" description="Peptidase S1" evidence="10">
    <location>
        <begin position="34"/>
        <end position="261"/>
    </location>
</feature>
<dbReference type="RefSeq" id="XP_026137854.1">
    <property type="nucleotide sequence ID" value="XM_026282069.1"/>
</dbReference>
<dbReference type="GeneID" id="113114943"/>
<dbReference type="KEGG" id="caua:113114943"/>
<dbReference type="SMART" id="SM00020">
    <property type="entry name" value="Tryp_SPc"/>
    <property type="match status" value="1"/>
</dbReference>
<name>A0A6P6QWH7_CARAU</name>
<keyword evidence="4" id="KW-0378">Hydrolase</keyword>
<dbReference type="FunFam" id="2.40.10.10:FF:000176">
    <property type="entry name" value="Chymotrypsinogen A"/>
    <property type="match status" value="1"/>
</dbReference>
<keyword evidence="3" id="KW-0222">Digestion</keyword>
<dbReference type="CDD" id="cd00190">
    <property type="entry name" value="Tryp_SPc"/>
    <property type="match status" value="1"/>
</dbReference>
<dbReference type="OrthoDB" id="5918597at2759"/>
<evidence type="ECO:0000313" key="11">
    <source>
        <dbReference type="Proteomes" id="UP000515129"/>
    </source>
</evidence>
<gene>
    <name evidence="12" type="primary">LOC113114943</name>
</gene>
<organism evidence="11 12">
    <name type="scientific">Carassius auratus</name>
    <name type="common">Goldfish</name>
    <dbReference type="NCBI Taxonomy" id="7957"/>
    <lineage>
        <taxon>Eukaryota</taxon>
        <taxon>Metazoa</taxon>
        <taxon>Chordata</taxon>
        <taxon>Craniata</taxon>
        <taxon>Vertebrata</taxon>
        <taxon>Euteleostomi</taxon>
        <taxon>Actinopterygii</taxon>
        <taxon>Neopterygii</taxon>
        <taxon>Teleostei</taxon>
        <taxon>Ostariophysi</taxon>
        <taxon>Cypriniformes</taxon>
        <taxon>Cyprinidae</taxon>
        <taxon>Cyprininae</taxon>
        <taxon>Carassius</taxon>
    </lineage>
</organism>
<evidence type="ECO:0000256" key="2">
    <source>
        <dbReference type="ARBA" id="ARBA00022670"/>
    </source>
</evidence>
<dbReference type="PRINTS" id="PR00722">
    <property type="entry name" value="CHYMOTRYPSIN"/>
</dbReference>
<dbReference type="Proteomes" id="UP000515129">
    <property type="component" value="Chromosome 15"/>
</dbReference>
<dbReference type="EC" id="3.4.21.1" evidence="8"/>
<keyword evidence="6" id="KW-0865">Zymogen</keyword>
<dbReference type="SUPFAM" id="SSF50494">
    <property type="entry name" value="Trypsin-like serine proteases"/>
    <property type="match status" value="1"/>
</dbReference>
<dbReference type="GO" id="GO:0004252">
    <property type="term" value="F:serine-type endopeptidase activity"/>
    <property type="evidence" value="ECO:0007669"/>
    <property type="project" value="UniProtKB-EC"/>
</dbReference>
<evidence type="ECO:0000256" key="4">
    <source>
        <dbReference type="ARBA" id="ARBA00022801"/>
    </source>
</evidence>
<dbReference type="FunFam" id="2.40.10.10:FF:000181">
    <property type="entry name" value="Chymotrypsinogen A"/>
    <property type="match status" value="1"/>
</dbReference>
<keyword evidence="7" id="KW-1015">Disulfide bond</keyword>
<evidence type="ECO:0000313" key="12">
    <source>
        <dbReference type="RefSeq" id="XP_026137854.1"/>
    </source>
</evidence>
<keyword evidence="11" id="KW-1185">Reference proteome</keyword>
<dbReference type="PROSITE" id="PS50240">
    <property type="entry name" value="TRYPSIN_DOM"/>
    <property type="match status" value="1"/>
</dbReference>
<dbReference type="Gene3D" id="2.40.10.10">
    <property type="entry name" value="Trypsin-like serine proteases"/>
    <property type="match status" value="1"/>
</dbReference>
<evidence type="ECO:0000256" key="3">
    <source>
        <dbReference type="ARBA" id="ARBA00022757"/>
    </source>
</evidence>
<evidence type="ECO:0000259" key="10">
    <source>
        <dbReference type="PROSITE" id="PS50240"/>
    </source>
</evidence>
<evidence type="ECO:0000256" key="6">
    <source>
        <dbReference type="ARBA" id="ARBA00023145"/>
    </source>
</evidence>
<evidence type="ECO:0000256" key="7">
    <source>
        <dbReference type="ARBA" id="ARBA00023157"/>
    </source>
</evidence>
<accession>A0A6P6QWH7</accession>
<keyword evidence="5" id="KW-0720">Serine protease</keyword>
<feature type="signal peptide" evidence="9">
    <location>
        <begin position="1"/>
        <end position="19"/>
    </location>
</feature>
<dbReference type="InterPro" id="IPR009003">
    <property type="entry name" value="Peptidase_S1_PA"/>
</dbReference>
<dbReference type="Pfam" id="PF00089">
    <property type="entry name" value="Trypsin"/>
    <property type="match status" value="1"/>
</dbReference>
<evidence type="ECO:0000256" key="5">
    <source>
        <dbReference type="ARBA" id="ARBA00022825"/>
    </source>
</evidence>
<evidence type="ECO:0000256" key="8">
    <source>
        <dbReference type="ARBA" id="ARBA00044036"/>
    </source>
</evidence>
<dbReference type="GO" id="GO:0005576">
    <property type="term" value="C:extracellular region"/>
    <property type="evidence" value="ECO:0007669"/>
    <property type="project" value="UniProtKB-SubCell"/>
</dbReference>
<dbReference type="GO" id="GO:0006508">
    <property type="term" value="P:proteolysis"/>
    <property type="evidence" value="ECO:0007669"/>
    <property type="project" value="UniProtKB-KW"/>
</dbReference>
<evidence type="ECO:0000256" key="1">
    <source>
        <dbReference type="ARBA" id="ARBA00004239"/>
    </source>
</evidence>
<keyword evidence="2" id="KW-0645">Protease</keyword>
<feature type="chain" id="PRO_5027878926" description="chymotrypsin" evidence="9">
    <location>
        <begin position="20"/>
        <end position="263"/>
    </location>
</feature>
<dbReference type="InterPro" id="IPR043504">
    <property type="entry name" value="Peptidase_S1_PA_chymotrypsin"/>
</dbReference>
<dbReference type="InterPro" id="IPR001314">
    <property type="entry name" value="Peptidase_S1A"/>
</dbReference>
<protein>
    <recommendedName>
        <fullName evidence="8">chymotrypsin</fullName>
        <ecNumber evidence="8">3.4.21.1</ecNumber>
    </recommendedName>
</protein>
<proteinExistence type="predicted"/>